<name>A0A6G1JBC9_9PLEO</name>
<accession>A0A6G1JBC9</accession>
<dbReference type="EMBL" id="MU005575">
    <property type="protein sequence ID" value="KAF2687443.1"/>
    <property type="molecule type" value="Genomic_DNA"/>
</dbReference>
<protein>
    <submittedName>
        <fullName evidence="1">Uncharacterized protein</fullName>
    </submittedName>
</protein>
<evidence type="ECO:0000313" key="2">
    <source>
        <dbReference type="Proteomes" id="UP000799291"/>
    </source>
</evidence>
<proteinExistence type="predicted"/>
<dbReference type="AlphaFoldDB" id="A0A6G1JBC9"/>
<organism evidence="1 2">
    <name type="scientific">Lentithecium fluviatile CBS 122367</name>
    <dbReference type="NCBI Taxonomy" id="1168545"/>
    <lineage>
        <taxon>Eukaryota</taxon>
        <taxon>Fungi</taxon>
        <taxon>Dikarya</taxon>
        <taxon>Ascomycota</taxon>
        <taxon>Pezizomycotina</taxon>
        <taxon>Dothideomycetes</taxon>
        <taxon>Pleosporomycetidae</taxon>
        <taxon>Pleosporales</taxon>
        <taxon>Massarineae</taxon>
        <taxon>Lentitheciaceae</taxon>
        <taxon>Lentithecium</taxon>
    </lineage>
</organism>
<gene>
    <name evidence="1" type="ORF">K458DRAFT_190912</name>
</gene>
<keyword evidence="2" id="KW-1185">Reference proteome</keyword>
<reference evidence="1" key="1">
    <citation type="journal article" date="2020" name="Stud. Mycol.">
        <title>101 Dothideomycetes genomes: a test case for predicting lifestyles and emergence of pathogens.</title>
        <authorList>
            <person name="Haridas S."/>
            <person name="Albert R."/>
            <person name="Binder M."/>
            <person name="Bloem J."/>
            <person name="Labutti K."/>
            <person name="Salamov A."/>
            <person name="Andreopoulos B."/>
            <person name="Baker S."/>
            <person name="Barry K."/>
            <person name="Bills G."/>
            <person name="Bluhm B."/>
            <person name="Cannon C."/>
            <person name="Castanera R."/>
            <person name="Culley D."/>
            <person name="Daum C."/>
            <person name="Ezra D."/>
            <person name="Gonzalez J."/>
            <person name="Henrissat B."/>
            <person name="Kuo A."/>
            <person name="Liang C."/>
            <person name="Lipzen A."/>
            <person name="Lutzoni F."/>
            <person name="Magnuson J."/>
            <person name="Mondo S."/>
            <person name="Nolan M."/>
            <person name="Ohm R."/>
            <person name="Pangilinan J."/>
            <person name="Park H.-J."/>
            <person name="Ramirez L."/>
            <person name="Alfaro M."/>
            <person name="Sun H."/>
            <person name="Tritt A."/>
            <person name="Yoshinaga Y."/>
            <person name="Zwiers L.-H."/>
            <person name="Turgeon B."/>
            <person name="Goodwin S."/>
            <person name="Spatafora J."/>
            <person name="Crous P."/>
            <person name="Grigoriev I."/>
        </authorList>
    </citation>
    <scope>NUCLEOTIDE SEQUENCE</scope>
    <source>
        <strain evidence="1">CBS 122367</strain>
    </source>
</reference>
<dbReference type="Proteomes" id="UP000799291">
    <property type="component" value="Unassembled WGS sequence"/>
</dbReference>
<sequence>MTDMLCPLLSARHPGGCFNYLFLRRVRRHAFRSPAGAGFGVPRPPWSSRWVSRVGWLAMLCSVMPNERITDVSSLRCFYLLTFCYFYLYVGTETEPLALLVSCLEYPSCIYSIFFSPARRLSPFAFSFMFLNACWGESGRRAQNPFFAVENSSNTY</sequence>
<evidence type="ECO:0000313" key="1">
    <source>
        <dbReference type="EMBL" id="KAF2687443.1"/>
    </source>
</evidence>